<dbReference type="PROSITE" id="PS50893">
    <property type="entry name" value="ABC_TRANSPORTER_2"/>
    <property type="match status" value="1"/>
</dbReference>
<dbReference type="RefSeq" id="WP_349944633.1">
    <property type="nucleotide sequence ID" value="NZ_CP157940.1"/>
</dbReference>
<evidence type="ECO:0000256" key="3">
    <source>
        <dbReference type="ARBA" id="ARBA00022741"/>
    </source>
</evidence>
<dbReference type="SMART" id="SM00382">
    <property type="entry name" value="AAA"/>
    <property type="match status" value="1"/>
</dbReference>
<feature type="domain" description="ABC transporter" evidence="6">
    <location>
        <begin position="2"/>
        <end position="231"/>
    </location>
</feature>
<evidence type="ECO:0000256" key="5">
    <source>
        <dbReference type="SAM" id="MobiDB-lite"/>
    </source>
</evidence>
<proteinExistence type="inferred from homology"/>
<reference evidence="7" key="1">
    <citation type="submission" date="2024-06" db="EMBL/GenBank/DDBJ databases">
        <title>Lacrimispora cavernae sp. nov., a novel anaerobe isolated from bat guano pile inside a cave.</title>
        <authorList>
            <person name="Miller S.L."/>
            <person name="Lu N."/>
            <person name="King J."/>
            <person name="Sankaranarayanan K."/>
            <person name="Lawson P.A."/>
        </authorList>
    </citation>
    <scope>NUCLEOTIDE SEQUENCE</scope>
    <source>
        <strain evidence="7">BS-2</strain>
    </source>
</reference>
<dbReference type="SUPFAM" id="SSF52540">
    <property type="entry name" value="P-loop containing nucleoside triphosphate hydrolases"/>
    <property type="match status" value="1"/>
</dbReference>
<dbReference type="GO" id="GO:0005524">
    <property type="term" value="F:ATP binding"/>
    <property type="evidence" value="ECO:0007669"/>
    <property type="project" value="UniProtKB-KW"/>
</dbReference>
<dbReference type="PANTHER" id="PTHR43335:SF4">
    <property type="entry name" value="ABC TRANSPORTER, ATP-BINDING PROTEIN"/>
    <property type="match status" value="1"/>
</dbReference>
<keyword evidence="4 7" id="KW-0067">ATP-binding</keyword>
<feature type="region of interest" description="Disordered" evidence="5">
    <location>
        <begin position="314"/>
        <end position="353"/>
    </location>
</feature>
<protein>
    <submittedName>
        <fullName evidence="7">ABC transporter ATP-binding protein</fullName>
    </submittedName>
</protein>
<feature type="compositionally biased region" description="Basic and acidic residues" evidence="5">
    <location>
        <begin position="335"/>
        <end position="345"/>
    </location>
</feature>
<evidence type="ECO:0000256" key="1">
    <source>
        <dbReference type="ARBA" id="ARBA00005417"/>
    </source>
</evidence>
<evidence type="ECO:0000313" key="7">
    <source>
        <dbReference type="EMBL" id="XBS52905.1"/>
    </source>
</evidence>
<dbReference type="AlphaFoldDB" id="A0AAU7PKY2"/>
<feature type="compositionally biased region" description="Acidic residues" evidence="5">
    <location>
        <begin position="314"/>
        <end position="334"/>
    </location>
</feature>
<accession>A0AAU7PKY2</accession>
<dbReference type="EMBL" id="CP157940">
    <property type="protein sequence ID" value="XBS52905.1"/>
    <property type="molecule type" value="Genomic_DNA"/>
</dbReference>
<name>A0AAU7PKY2_9FIRM</name>
<dbReference type="InterPro" id="IPR027417">
    <property type="entry name" value="P-loop_NTPase"/>
</dbReference>
<evidence type="ECO:0000259" key="6">
    <source>
        <dbReference type="PROSITE" id="PS50893"/>
    </source>
</evidence>
<keyword evidence="3" id="KW-0547">Nucleotide-binding</keyword>
<comment type="similarity">
    <text evidence="1">Belongs to the ABC transporter superfamily.</text>
</comment>
<dbReference type="Gene3D" id="3.40.50.300">
    <property type="entry name" value="P-loop containing nucleotide triphosphate hydrolases"/>
    <property type="match status" value="1"/>
</dbReference>
<evidence type="ECO:0000256" key="2">
    <source>
        <dbReference type="ARBA" id="ARBA00022448"/>
    </source>
</evidence>
<evidence type="ECO:0000256" key="4">
    <source>
        <dbReference type="ARBA" id="ARBA00022840"/>
    </source>
</evidence>
<sequence length="353" mass="38777">MIEVRNLVKDYGGHLAVDHLSFTINDGQIYGFLGPNGAGKSTTMNIMTGYIGASSGDVLINGHNILEDGEEAKKCIGYLPELPPLYVDMTVEEQLLFAAELKKIPKKERNEAVCQVMDLARLVDVKGRLIRNLSKGYRQRVGLAQAVLGFPPVIILDEPTVGLDPKQIIEIRDTIRKLGQKHTVILSSHILSEVSAVCDHIMIINKGKLIVSDTPENLERQMAGTAGMELLVKGGSEQILNILKTIPQAADILVQESKEEGISRVTFRISTEEEESGEDIRETIFFAFAGQRLPILSMQTTKASLEEVFLELTGEGETEVTEAGEGFETDDFEEEPSKSGFKEENADGEGDEE</sequence>
<gene>
    <name evidence="7" type="ORF">ABFV83_13845</name>
</gene>
<dbReference type="GO" id="GO:0016887">
    <property type="term" value="F:ATP hydrolysis activity"/>
    <property type="evidence" value="ECO:0007669"/>
    <property type="project" value="InterPro"/>
</dbReference>
<organism evidence="7">
    <name type="scientific">Lacrimispora sp. BS-2</name>
    <dbReference type="NCBI Taxonomy" id="3151850"/>
    <lineage>
        <taxon>Bacteria</taxon>
        <taxon>Bacillati</taxon>
        <taxon>Bacillota</taxon>
        <taxon>Clostridia</taxon>
        <taxon>Lachnospirales</taxon>
        <taxon>Lachnospiraceae</taxon>
        <taxon>Lacrimispora</taxon>
    </lineage>
</organism>
<keyword evidence="2" id="KW-0813">Transport</keyword>
<dbReference type="InterPro" id="IPR003439">
    <property type="entry name" value="ABC_transporter-like_ATP-bd"/>
</dbReference>
<dbReference type="InterPro" id="IPR003593">
    <property type="entry name" value="AAA+_ATPase"/>
</dbReference>
<dbReference type="PANTHER" id="PTHR43335">
    <property type="entry name" value="ABC TRANSPORTER, ATP-BINDING PROTEIN"/>
    <property type="match status" value="1"/>
</dbReference>
<dbReference type="Pfam" id="PF00005">
    <property type="entry name" value="ABC_tran"/>
    <property type="match status" value="1"/>
</dbReference>
<dbReference type="CDD" id="cd03230">
    <property type="entry name" value="ABC_DR_subfamily_A"/>
    <property type="match status" value="1"/>
</dbReference>